<proteinExistence type="predicted"/>
<gene>
    <name evidence="1" type="ORF">M9Y10_022591</name>
</gene>
<comment type="caution">
    <text evidence="1">The sequence shown here is derived from an EMBL/GenBank/DDBJ whole genome shotgun (WGS) entry which is preliminary data.</text>
</comment>
<dbReference type="EMBL" id="JAPFFF010000003">
    <property type="protein sequence ID" value="KAK8894158.1"/>
    <property type="molecule type" value="Genomic_DNA"/>
</dbReference>
<evidence type="ECO:0000313" key="1">
    <source>
        <dbReference type="EMBL" id="KAK8894158.1"/>
    </source>
</evidence>
<protein>
    <submittedName>
        <fullName evidence="1">Uncharacterized protein</fullName>
    </submittedName>
</protein>
<dbReference type="Proteomes" id="UP001470230">
    <property type="component" value="Unassembled WGS sequence"/>
</dbReference>
<reference evidence="1 2" key="1">
    <citation type="submission" date="2024-04" db="EMBL/GenBank/DDBJ databases">
        <title>Tritrichomonas musculus Genome.</title>
        <authorList>
            <person name="Alves-Ferreira E."/>
            <person name="Grigg M."/>
            <person name="Lorenzi H."/>
            <person name="Galac M."/>
        </authorList>
    </citation>
    <scope>NUCLEOTIDE SEQUENCE [LARGE SCALE GENOMIC DNA]</scope>
    <source>
        <strain evidence="1 2">EAF2021</strain>
    </source>
</reference>
<sequence length="180" mass="21523">MLFLKSQIIENYLKRSESTINQHYTIPKNTLYKVEITSEFISELFKEQDCSIIYYPKCFIETGLVMFYRNSDLTKILIAHLNEFCLNPNQKFPSCNIIVDDETSDEKWLRKSMLNEKCILPSRYEAKNIPVHYLYEGLDYQITPMRWKAVCRAHKAKCIRYTQRHISQLFNREECQLLSQ</sequence>
<accession>A0ABR2KSQ1</accession>
<name>A0ABR2KSQ1_9EUKA</name>
<keyword evidence="2" id="KW-1185">Reference proteome</keyword>
<evidence type="ECO:0000313" key="2">
    <source>
        <dbReference type="Proteomes" id="UP001470230"/>
    </source>
</evidence>
<organism evidence="1 2">
    <name type="scientific">Tritrichomonas musculus</name>
    <dbReference type="NCBI Taxonomy" id="1915356"/>
    <lineage>
        <taxon>Eukaryota</taxon>
        <taxon>Metamonada</taxon>
        <taxon>Parabasalia</taxon>
        <taxon>Tritrichomonadida</taxon>
        <taxon>Tritrichomonadidae</taxon>
        <taxon>Tritrichomonas</taxon>
    </lineage>
</organism>